<dbReference type="InterPro" id="IPR050491">
    <property type="entry name" value="AmpC-like"/>
</dbReference>
<name>A0A4R0JPI1_9ACTN</name>
<dbReference type="InterPro" id="IPR001466">
    <property type="entry name" value="Beta-lactam-related"/>
</dbReference>
<evidence type="ECO:0000259" key="2">
    <source>
        <dbReference type="Pfam" id="PF00144"/>
    </source>
</evidence>
<keyword evidence="1" id="KW-0732">Signal</keyword>
<dbReference type="EMBL" id="SJKD01000006">
    <property type="protein sequence ID" value="TCC46848.1"/>
    <property type="molecule type" value="Genomic_DNA"/>
</dbReference>
<accession>A0A4R0JPI1</accession>
<dbReference type="Gene3D" id="3.40.710.10">
    <property type="entry name" value="DD-peptidase/beta-lactamase superfamily"/>
    <property type="match status" value="1"/>
</dbReference>
<dbReference type="SUPFAM" id="SSF56601">
    <property type="entry name" value="beta-lactamase/transpeptidase-like"/>
    <property type="match status" value="1"/>
</dbReference>
<dbReference type="PANTHER" id="PTHR46825:SF7">
    <property type="entry name" value="D-ALANYL-D-ALANINE CARBOXYPEPTIDASE"/>
    <property type="match status" value="1"/>
</dbReference>
<evidence type="ECO:0000313" key="4">
    <source>
        <dbReference type="Proteomes" id="UP000293342"/>
    </source>
</evidence>
<feature type="signal peptide" evidence="1">
    <location>
        <begin position="1"/>
        <end position="26"/>
    </location>
</feature>
<organism evidence="3 4">
    <name type="scientific">Kribbella capetownensis</name>
    <dbReference type="NCBI Taxonomy" id="1572659"/>
    <lineage>
        <taxon>Bacteria</taxon>
        <taxon>Bacillati</taxon>
        <taxon>Actinomycetota</taxon>
        <taxon>Actinomycetes</taxon>
        <taxon>Propionibacteriales</taxon>
        <taxon>Kribbellaceae</taxon>
        <taxon>Kribbella</taxon>
    </lineage>
</organism>
<feature type="domain" description="Beta-lactamase-related" evidence="2">
    <location>
        <begin position="47"/>
        <end position="365"/>
    </location>
</feature>
<dbReference type="GO" id="GO:0016787">
    <property type="term" value="F:hydrolase activity"/>
    <property type="evidence" value="ECO:0007669"/>
    <property type="project" value="UniProtKB-KW"/>
</dbReference>
<dbReference type="PANTHER" id="PTHR46825">
    <property type="entry name" value="D-ALANYL-D-ALANINE-CARBOXYPEPTIDASE/ENDOPEPTIDASE AMPH"/>
    <property type="match status" value="1"/>
</dbReference>
<evidence type="ECO:0000256" key="1">
    <source>
        <dbReference type="SAM" id="SignalP"/>
    </source>
</evidence>
<dbReference type="InterPro" id="IPR012338">
    <property type="entry name" value="Beta-lactam/transpept-like"/>
</dbReference>
<reference evidence="3 4" key="1">
    <citation type="submission" date="2019-02" db="EMBL/GenBank/DDBJ databases">
        <title>Kribbella capetownensis sp. nov. and Kribbella speibonae sp. nov., isolated from soil.</title>
        <authorList>
            <person name="Curtis S.M."/>
            <person name="Norton I."/>
            <person name="Everest G.J."/>
            <person name="Meyers P.R."/>
        </authorList>
    </citation>
    <scope>NUCLEOTIDE SEQUENCE [LARGE SCALE GENOMIC DNA]</scope>
    <source>
        <strain evidence="3 4">YM53</strain>
    </source>
</reference>
<keyword evidence="3" id="KW-0378">Hydrolase</keyword>
<evidence type="ECO:0000313" key="3">
    <source>
        <dbReference type="EMBL" id="TCC46848.1"/>
    </source>
</evidence>
<proteinExistence type="predicted"/>
<protein>
    <submittedName>
        <fullName evidence="3">Class A beta-lactamase-related serine hydrolase</fullName>
    </submittedName>
</protein>
<sequence length="372" mass="40522">MRRALRALVAVATVSAVVAVPAAALAAPAERDRAGLQKQLDDVADAVAVGAVAEVRDGDHVWRGSSGVAELGTTREVPVNSRFRAGSITKTFLATVVLQLVDEGSLRLDDSVESWLPGVVPDGDGITLRQLLNHTSGVFDYRLTLTLPPSPEFLNYRWRTWSANELIERAVAQPSQVDPPGSAFYYSNTNYTLLGEIVRKATGHSYADEIDRRIIKPLRLKDTELPGTSTRIGGPHPHGYLPVQRSENEPELVDFTEMNPSLFGAGGELISSTADLNRFFTALLDGHLLPRHLFDEMKTAGTDTRNYGLGLSWRDTTCGIRLYGNDGDALSYQSWSFSSRDGRHQVTIAVTPTFKTDPDAAVDNFLNKAVCG</sequence>
<dbReference type="OrthoDB" id="9809635at2"/>
<dbReference type="AlphaFoldDB" id="A0A4R0JPI1"/>
<dbReference type="Proteomes" id="UP000293342">
    <property type="component" value="Unassembled WGS sequence"/>
</dbReference>
<dbReference type="Pfam" id="PF00144">
    <property type="entry name" value="Beta-lactamase"/>
    <property type="match status" value="1"/>
</dbReference>
<comment type="caution">
    <text evidence="3">The sequence shown here is derived from an EMBL/GenBank/DDBJ whole genome shotgun (WGS) entry which is preliminary data.</text>
</comment>
<dbReference type="RefSeq" id="WP_131516578.1">
    <property type="nucleotide sequence ID" value="NZ_SJKD01000006.1"/>
</dbReference>
<gene>
    <name evidence="3" type="ORF">E0H75_27820</name>
</gene>
<keyword evidence="4" id="KW-1185">Reference proteome</keyword>
<feature type="chain" id="PRO_5020868640" evidence="1">
    <location>
        <begin position="27"/>
        <end position="372"/>
    </location>
</feature>